<reference evidence="1 2" key="1">
    <citation type="submission" date="2016-10" db="EMBL/GenBank/DDBJ databases">
        <authorList>
            <person name="de Groot N.N."/>
        </authorList>
    </citation>
    <scope>NUCLEOTIDE SEQUENCE [LARGE SCALE GENOMIC DNA]</scope>
    <source>
        <strain evidence="1 2">Nm146</strain>
    </source>
</reference>
<name>A0A1I4UPQ4_9PROT</name>
<dbReference type="STRING" id="52442.SAMN05421880_15011"/>
<dbReference type="Proteomes" id="UP000199561">
    <property type="component" value="Unassembled WGS sequence"/>
</dbReference>
<evidence type="ECO:0000313" key="2">
    <source>
        <dbReference type="Proteomes" id="UP000199561"/>
    </source>
</evidence>
<organism evidence="1 2">
    <name type="scientific">Nitrosomonas nitrosa</name>
    <dbReference type="NCBI Taxonomy" id="52442"/>
    <lineage>
        <taxon>Bacteria</taxon>
        <taxon>Pseudomonadati</taxon>
        <taxon>Pseudomonadota</taxon>
        <taxon>Betaproteobacteria</taxon>
        <taxon>Nitrosomonadales</taxon>
        <taxon>Nitrosomonadaceae</taxon>
        <taxon>Nitrosomonas</taxon>
    </lineage>
</organism>
<protein>
    <submittedName>
        <fullName evidence="1">Uncharacterized protein</fullName>
    </submittedName>
</protein>
<dbReference type="EMBL" id="FOUF01000050">
    <property type="protein sequence ID" value="SFM90928.1"/>
    <property type="molecule type" value="Genomic_DNA"/>
</dbReference>
<gene>
    <name evidence="1" type="ORF">SAMN05421880_15011</name>
</gene>
<dbReference type="RefSeq" id="WP_107790184.1">
    <property type="nucleotide sequence ID" value="NZ_CAJNAP010000014.1"/>
</dbReference>
<proteinExistence type="predicted"/>
<keyword evidence="2" id="KW-1185">Reference proteome</keyword>
<accession>A0A1I4UPQ4</accession>
<evidence type="ECO:0000313" key="1">
    <source>
        <dbReference type="EMBL" id="SFM90928.1"/>
    </source>
</evidence>
<dbReference type="AlphaFoldDB" id="A0A1I4UPQ4"/>
<sequence>MPMDDFRAQVDAEEPSFDLLRHCAKRYDVSLMAAMLKWIELAPKRTIVLAVRDDHVLWARSNRAAFISGAYLATRKMTIPVPSASIMHSRNCKTQTAINKIPAFVWFRKEPVDMPLTEISFVANQYGITLGILLLPDAQPRYWHQDKNETDDTGLESTIDLFERRGQTNIR</sequence>